<reference evidence="1 2" key="1">
    <citation type="journal article" date="2020" name="Elife">
        <title>Loss of centromere function drives karyotype evolution in closely related Malassezia species.</title>
        <authorList>
            <person name="Sankaranarayanan S.R."/>
            <person name="Ianiri G."/>
            <person name="Coelho M.A."/>
            <person name="Reza M.H."/>
            <person name="Thimmappa B.C."/>
            <person name="Ganguly P."/>
            <person name="Vadnala R.N."/>
            <person name="Sun S."/>
            <person name="Siddharthan R."/>
            <person name="Tellgren-Roth C."/>
            <person name="Dawson T.L."/>
            <person name="Heitman J."/>
            <person name="Sanyal K."/>
        </authorList>
    </citation>
    <scope>NUCLEOTIDE SEQUENCE [LARGE SCALE GENOMIC DNA]</scope>
    <source>
        <strain evidence="1">CBS14141</strain>
    </source>
</reference>
<dbReference type="InterPro" id="IPR052969">
    <property type="entry name" value="Thr-specific_kinase-like"/>
</dbReference>
<organism evidence="1 2">
    <name type="scientific">Malassezia furfur</name>
    <name type="common">Pityriasis versicolor infection agent</name>
    <name type="synonym">Pityrosporum furfur</name>
    <dbReference type="NCBI Taxonomy" id="55194"/>
    <lineage>
        <taxon>Eukaryota</taxon>
        <taxon>Fungi</taxon>
        <taxon>Dikarya</taxon>
        <taxon>Basidiomycota</taxon>
        <taxon>Ustilaginomycotina</taxon>
        <taxon>Malasseziomycetes</taxon>
        <taxon>Malasseziales</taxon>
        <taxon>Malasseziaceae</taxon>
        <taxon>Malassezia</taxon>
    </lineage>
</organism>
<dbReference type="SUPFAM" id="SSF53300">
    <property type="entry name" value="vWA-like"/>
    <property type="match status" value="1"/>
</dbReference>
<evidence type="ECO:0008006" key="3">
    <source>
        <dbReference type="Google" id="ProtNLM"/>
    </source>
</evidence>
<dbReference type="Gene3D" id="3.40.50.410">
    <property type="entry name" value="von Willebrand factor, type A domain"/>
    <property type="match status" value="1"/>
</dbReference>
<dbReference type="EMBL" id="CP046235">
    <property type="protein sequence ID" value="WFD47677.1"/>
    <property type="molecule type" value="Genomic_DNA"/>
</dbReference>
<name>A0ABY8EQ43_MALFU</name>
<protein>
    <recommendedName>
        <fullName evidence="3">VWFA domain-containing protein</fullName>
    </recommendedName>
</protein>
<accession>A0ABY8EQ43</accession>
<dbReference type="PANTHER" id="PTHR47763">
    <property type="entry name" value="ALPHA-PROTEIN KINASE VWKA"/>
    <property type="match status" value="1"/>
</dbReference>
<evidence type="ECO:0000313" key="2">
    <source>
        <dbReference type="Proteomes" id="UP000818624"/>
    </source>
</evidence>
<proteinExistence type="predicted"/>
<dbReference type="PANTHER" id="PTHR47763:SF1">
    <property type="entry name" value="DUF659 DOMAIN-CONTAINING PROTEIN"/>
    <property type="match status" value="1"/>
</dbReference>
<dbReference type="InterPro" id="IPR036465">
    <property type="entry name" value="vWFA_dom_sf"/>
</dbReference>
<gene>
    <name evidence="1" type="ORF">GLX27_002333</name>
</gene>
<keyword evidence="2" id="KW-1185">Reference proteome</keyword>
<evidence type="ECO:0000313" key="1">
    <source>
        <dbReference type="EMBL" id="WFD47677.1"/>
    </source>
</evidence>
<sequence>MADRAGAPRGGAYSMFGAAADPSVVPDWMQGGQGASGNAFVEPTPSRMLDLVFVRAALTRLSTQPDPWGHISTCAAYILTQSATHNIETICDQIVQSELLAHEGALRVGLIAYRDHPPQDHVYIVKNFGFTTSVYEMKENLNSLFAAGGGDGPEAATAALKAACDLGWRQDAAKMAILVTDAPPHGIGEYGDGFPSGSPDNEDPIVLARSMSSRGIPLFVVACEPALSGYQHAVDFYQGLVTITGGLLVPLTTASLLSHVVIAAAGEVMDLDRLHREVGDAVLDRMRSLSLSMGDDPSTALMDQVTHELHEKLLLRNESTKQLIVESIYRESEESAHNVRIWSQAPDVPTARPYIRKVVGSRLSQKFLDARRANYSGSLPYRVDARSETVPKPTPTTARVVSDFTPFQAQPGMRFQTERPGNLQQLHTGGYRQSDMQDMDDDDDAFAASDAVEDTPTASEVRVTGDNGQLLAYRQDHISLAQARRLAMQSVARVHRA</sequence>
<dbReference type="Proteomes" id="UP000818624">
    <property type="component" value="Chromosome 2"/>
</dbReference>